<dbReference type="AlphaFoldDB" id="A0A1I2X3W0"/>
<reference evidence="2" key="1">
    <citation type="submission" date="2016-10" db="EMBL/GenBank/DDBJ databases">
        <authorList>
            <person name="Varghese N."/>
            <person name="Submissions S."/>
        </authorList>
    </citation>
    <scope>NUCLEOTIDE SEQUENCE [LARGE SCALE GENOMIC DNA]</scope>
    <source>
        <strain evidence="2">LP51</strain>
    </source>
</reference>
<dbReference type="OrthoDB" id="850730at2"/>
<evidence type="ECO:0008006" key="3">
    <source>
        <dbReference type="Google" id="ProtNLM"/>
    </source>
</evidence>
<evidence type="ECO:0000313" key="2">
    <source>
        <dbReference type="Proteomes" id="UP000198724"/>
    </source>
</evidence>
<dbReference type="PROSITE" id="PS51257">
    <property type="entry name" value="PROKAR_LIPOPROTEIN"/>
    <property type="match status" value="1"/>
</dbReference>
<proteinExistence type="predicted"/>
<accession>A0A1I2X3W0</accession>
<gene>
    <name evidence="1" type="ORF">SAMN05421739_105371</name>
</gene>
<dbReference type="STRING" id="1436961.SAMN05421739_105371"/>
<protein>
    <recommendedName>
        <fullName evidence="3">Lipoprotein</fullName>
    </recommendedName>
</protein>
<dbReference type="Proteomes" id="UP000198724">
    <property type="component" value="Unassembled WGS sequence"/>
</dbReference>
<dbReference type="RefSeq" id="WP_092103705.1">
    <property type="nucleotide sequence ID" value="NZ_FOOT01000005.1"/>
</dbReference>
<organism evidence="1 2">
    <name type="scientific">Pontibacter chinhatensis</name>
    <dbReference type="NCBI Taxonomy" id="1436961"/>
    <lineage>
        <taxon>Bacteria</taxon>
        <taxon>Pseudomonadati</taxon>
        <taxon>Bacteroidota</taxon>
        <taxon>Cytophagia</taxon>
        <taxon>Cytophagales</taxon>
        <taxon>Hymenobacteraceae</taxon>
        <taxon>Pontibacter</taxon>
    </lineage>
</organism>
<dbReference type="EMBL" id="FOOT01000005">
    <property type="protein sequence ID" value="SFH08215.1"/>
    <property type="molecule type" value="Genomic_DNA"/>
</dbReference>
<keyword evidence="2" id="KW-1185">Reference proteome</keyword>
<evidence type="ECO:0000313" key="1">
    <source>
        <dbReference type="EMBL" id="SFH08215.1"/>
    </source>
</evidence>
<sequence length="409" mass="46530">MKTKLLASLFFTCTLLSCNSDKETDPAPVPAKTFNFSFRYDTSLEEAKDYELILSDKGGKVLLDTLLAFNVNHNLSLKSEDTKYNLTTLLIDPIDNSYWIQTYLQVNPDKWRVAYLPSSETPVVKEKADITYTNFPSARDFYFQSRSLNSYRGSITGNTLTINEFTRLVPTDLAYLLVPSHGKYLFTEITSNQTTADFSKAGNTEKRKFNKPANISSFATFLTGYTKAGDRTSSINLYWSPFIPSEEYDLQFPLTVIEEFYLNVSYKDAGGYSHSYSYIGREVPTELDLSPVSNFTITKSGFEDFGVTFTNDKPTIFNSLWGTEDASIEARWGIFSSPDEANYKPKAFLEGLKSKKLAGKDLSVFKLLTGTSRKVNNYSYSEYYDLWANSKLFKENETRQEKSIYKTSF</sequence>
<name>A0A1I2X3W0_9BACT</name>